<protein>
    <recommendedName>
        <fullName evidence="2">Borealin N-terminal domain-containing protein</fullName>
    </recommendedName>
</protein>
<evidence type="ECO:0000256" key="1">
    <source>
        <dbReference type="SAM" id="Coils"/>
    </source>
</evidence>
<keyword evidence="4" id="KW-1185">Reference proteome</keyword>
<dbReference type="EMBL" id="JAEPRE010000012">
    <property type="protein sequence ID" value="KAG2236885.1"/>
    <property type="molecule type" value="Genomic_DNA"/>
</dbReference>
<evidence type="ECO:0000313" key="3">
    <source>
        <dbReference type="EMBL" id="KAG2236885.1"/>
    </source>
</evidence>
<dbReference type="AlphaFoldDB" id="A0A8H7VXG2"/>
<keyword evidence="1" id="KW-0175">Coiled coil</keyword>
<comment type="caution">
    <text evidence="3">The sequence shown here is derived from an EMBL/GenBank/DDBJ whole genome shotgun (WGS) entry which is preliminary data.</text>
</comment>
<dbReference type="Proteomes" id="UP000613177">
    <property type="component" value="Unassembled WGS sequence"/>
</dbReference>
<feature type="domain" description="Borealin N-terminal" evidence="2">
    <location>
        <begin position="18"/>
        <end position="68"/>
    </location>
</feature>
<feature type="coiled-coil region" evidence="1">
    <location>
        <begin position="4"/>
        <end position="31"/>
    </location>
</feature>
<dbReference type="InterPro" id="IPR018851">
    <property type="entry name" value="Borealin_N"/>
</dbReference>
<dbReference type="Gene3D" id="6.10.250.1900">
    <property type="match status" value="1"/>
</dbReference>
<reference evidence="3" key="1">
    <citation type="submission" date="2021-01" db="EMBL/GenBank/DDBJ databases">
        <title>Metabolic potential, ecology and presence of endohyphal bacteria is reflected in genomic diversity of Mucoromycotina.</title>
        <authorList>
            <person name="Muszewska A."/>
            <person name="Okrasinska A."/>
            <person name="Steczkiewicz K."/>
            <person name="Drgas O."/>
            <person name="Orlowska M."/>
            <person name="Perlinska-Lenart U."/>
            <person name="Aleksandrzak-Piekarczyk T."/>
            <person name="Szatraj K."/>
            <person name="Zielenkiewicz U."/>
            <person name="Pilsyk S."/>
            <person name="Malc E."/>
            <person name="Mieczkowski P."/>
            <person name="Kruszewska J.S."/>
            <person name="Biernat P."/>
            <person name="Pawlowska J."/>
        </authorList>
    </citation>
    <scope>NUCLEOTIDE SEQUENCE</scope>
    <source>
        <strain evidence="3">WA0000018081</strain>
    </source>
</reference>
<sequence>LNKTKNKANNNKDLEEALTILEEEKNKRIEDIRQQTEFLCATLRAHGNTQLNKMLKEVRDLTLKEFCETYKANTQYFLQESRKRLATKLSNEIKKRPKLIVNEKVPVQEPIYVHVEKENHSKFSLRLDPESSIDQTEKFKFNLATETLSQLTNNQRVRICDQIQDLQDQLESLKKNFITN</sequence>
<evidence type="ECO:0000259" key="2">
    <source>
        <dbReference type="Pfam" id="PF10444"/>
    </source>
</evidence>
<proteinExistence type="predicted"/>
<accession>A0A8H7VXG2</accession>
<feature type="non-terminal residue" evidence="3">
    <location>
        <position position="1"/>
    </location>
</feature>
<name>A0A8H7VXG2_9FUNG</name>
<gene>
    <name evidence="3" type="ORF">INT48_002698</name>
</gene>
<evidence type="ECO:0000313" key="4">
    <source>
        <dbReference type="Proteomes" id="UP000613177"/>
    </source>
</evidence>
<dbReference type="Pfam" id="PF10444">
    <property type="entry name" value="Nbl1_Borealin_N"/>
    <property type="match status" value="1"/>
</dbReference>
<organism evidence="3 4">
    <name type="scientific">Thamnidium elegans</name>
    <dbReference type="NCBI Taxonomy" id="101142"/>
    <lineage>
        <taxon>Eukaryota</taxon>
        <taxon>Fungi</taxon>
        <taxon>Fungi incertae sedis</taxon>
        <taxon>Mucoromycota</taxon>
        <taxon>Mucoromycotina</taxon>
        <taxon>Mucoromycetes</taxon>
        <taxon>Mucorales</taxon>
        <taxon>Mucorineae</taxon>
        <taxon>Mucoraceae</taxon>
        <taxon>Thamnidium</taxon>
    </lineage>
</organism>